<keyword evidence="3" id="KW-0206">Cytoskeleton</keyword>
<dbReference type="GO" id="GO:0051764">
    <property type="term" value="P:actin crosslink formation"/>
    <property type="evidence" value="ECO:0007669"/>
    <property type="project" value="TreeGrafter"/>
</dbReference>
<feature type="compositionally biased region" description="Polar residues" evidence="4">
    <location>
        <begin position="366"/>
        <end position="379"/>
    </location>
</feature>
<feature type="compositionally biased region" description="Basic and acidic residues" evidence="4">
    <location>
        <begin position="385"/>
        <end position="395"/>
    </location>
</feature>
<reference evidence="6 7" key="2">
    <citation type="submission" date="2018-11" db="EMBL/GenBank/DDBJ databases">
        <authorList>
            <consortium name="Pathogen Informatics"/>
        </authorList>
    </citation>
    <scope>NUCLEOTIDE SEQUENCE [LARGE SCALE GENOMIC DNA]</scope>
    <source>
        <strain evidence="6 7">Egypt</strain>
    </source>
</reference>
<dbReference type="PANTHER" id="PTHR46756:SF13">
    <property type="entry name" value="GROWTH ARREST-SPECIFIC PROTEIN 2"/>
    <property type="match status" value="1"/>
</dbReference>
<dbReference type="PROSITE" id="PS51460">
    <property type="entry name" value="GAR"/>
    <property type="match status" value="1"/>
</dbReference>
<keyword evidence="7" id="KW-1185">Reference proteome</keyword>
<gene>
    <name evidence="6" type="ORF">ECPE_LOCUS9729</name>
</gene>
<dbReference type="InterPro" id="IPR003108">
    <property type="entry name" value="GAR_dom"/>
</dbReference>
<feature type="compositionally biased region" description="Polar residues" evidence="4">
    <location>
        <begin position="270"/>
        <end position="300"/>
    </location>
</feature>
<evidence type="ECO:0000313" key="7">
    <source>
        <dbReference type="Proteomes" id="UP000272942"/>
    </source>
</evidence>
<reference evidence="8" key="1">
    <citation type="submission" date="2016-06" db="UniProtKB">
        <authorList>
            <consortium name="WormBaseParasite"/>
        </authorList>
    </citation>
    <scope>IDENTIFICATION</scope>
</reference>
<evidence type="ECO:0000259" key="5">
    <source>
        <dbReference type="PROSITE" id="PS51460"/>
    </source>
</evidence>
<accession>A0A183ARZ4</accession>
<dbReference type="OrthoDB" id="2250192at2759"/>
<dbReference type="Gene3D" id="3.30.920.20">
    <property type="entry name" value="Gas2-like domain"/>
    <property type="match status" value="1"/>
</dbReference>
<dbReference type="Proteomes" id="UP000272942">
    <property type="component" value="Unassembled WGS sequence"/>
</dbReference>
<proteinExistence type="predicted"/>
<feature type="region of interest" description="Disordered" evidence="4">
    <location>
        <begin position="1"/>
        <end position="77"/>
    </location>
</feature>
<feature type="region of interest" description="Disordered" evidence="4">
    <location>
        <begin position="211"/>
        <end position="395"/>
    </location>
</feature>
<organism evidence="8">
    <name type="scientific">Echinostoma caproni</name>
    <dbReference type="NCBI Taxonomy" id="27848"/>
    <lineage>
        <taxon>Eukaryota</taxon>
        <taxon>Metazoa</taxon>
        <taxon>Spiralia</taxon>
        <taxon>Lophotrochozoa</taxon>
        <taxon>Platyhelminthes</taxon>
        <taxon>Trematoda</taxon>
        <taxon>Digenea</taxon>
        <taxon>Plagiorchiida</taxon>
        <taxon>Echinostomata</taxon>
        <taxon>Echinostomatoidea</taxon>
        <taxon>Echinostomatidae</taxon>
        <taxon>Echinostoma</taxon>
    </lineage>
</organism>
<evidence type="ECO:0000256" key="4">
    <source>
        <dbReference type="SAM" id="MobiDB-lite"/>
    </source>
</evidence>
<dbReference type="InterPro" id="IPR036534">
    <property type="entry name" value="GAR_dom_sf"/>
</dbReference>
<evidence type="ECO:0000313" key="6">
    <source>
        <dbReference type="EMBL" id="VDP85861.1"/>
    </source>
</evidence>
<evidence type="ECO:0000256" key="3">
    <source>
        <dbReference type="ARBA" id="ARBA00023212"/>
    </source>
</evidence>
<evidence type="ECO:0000256" key="1">
    <source>
        <dbReference type="ARBA" id="ARBA00004245"/>
    </source>
</evidence>
<name>A0A183ARZ4_9TREM</name>
<dbReference type="PANTHER" id="PTHR46756">
    <property type="entry name" value="TRANSGELIN"/>
    <property type="match status" value="1"/>
</dbReference>
<comment type="subcellular location">
    <subcellularLocation>
        <location evidence="1">Cytoplasm</location>
        <location evidence="1">Cytoskeleton</location>
    </subcellularLocation>
</comment>
<protein>
    <submittedName>
        <fullName evidence="8">GAR domain-containing protein</fullName>
    </submittedName>
</protein>
<dbReference type="GO" id="GO:0051015">
    <property type="term" value="F:actin filament binding"/>
    <property type="evidence" value="ECO:0007669"/>
    <property type="project" value="TreeGrafter"/>
</dbReference>
<feature type="compositionally biased region" description="Basic and acidic residues" evidence="4">
    <location>
        <begin position="351"/>
        <end position="365"/>
    </location>
</feature>
<dbReference type="Pfam" id="PF02187">
    <property type="entry name" value="GAS2"/>
    <property type="match status" value="1"/>
</dbReference>
<dbReference type="SMART" id="SM00243">
    <property type="entry name" value="GAS2"/>
    <property type="match status" value="1"/>
</dbReference>
<feature type="compositionally biased region" description="Low complexity" evidence="4">
    <location>
        <begin position="16"/>
        <end position="32"/>
    </location>
</feature>
<feature type="compositionally biased region" description="Polar residues" evidence="4">
    <location>
        <begin position="33"/>
        <end position="48"/>
    </location>
</feature>
<feature type="compositionally biased region" description="Basic and acidic residues" evidence="4">
    <location>
        <begin position="211"/>
        <end position="220"/>
    </location>
</feature>
<dbReference type="WBParaSite" id="ECPE_0000976001-mRNA-1">
    <property type="protein sequence ID" value="ECPE_0000976001-mRNA-1"/>
    <property type="gene ID" value="ECPE_0000976001"/>
</dbReference>
<sequence length="395" mass="43157">MSRVGTDPVDNRNNASESVGGSVSLLDSSSYSTPTDKSNSGVSVSTSTDGKRKQTVGTDPDNGHHSRTSSTDRATAEVAPADPFVAEQSPESAMHIPVLDHPVLSGDTLCATPVAKQQAAKPTLNNIPLRSDSSLSSEPWRSDESIVAEQIERKVAQCTCCTRLHLQHLEEGRYRLGTRVYYFRRFRSHVMVRVGGGWLTLDAFLERHDPCRRGKSDNRSHYVIPTADTGSSDVSLEPSPEKLTSQLPPIKPAMPLGGSMVDLRRRWSKHSTSSNESANSQTSVRSTNLIVTNKTDSNLETKVPSQTRRSRSPNPPRTRTPTGTTQRKTTVPTNRGHTATPVSSANANKNDINKNKVRDPVRSRESSLGSRRVTPSPNARGSRASSKDSKPTRWR</sequence>
<dbReference type="GO" id="GO:0008017">
    <property type="term" value="F:microtubule binding"/>
    <property type="evidence" value="ECO:0007669"/>
    <property type="project" value="InterPro"/>
</dbReference>
<feature type="compositionally biased region" description="Low complexity" evidence="4">
    <location>
        <begin position="319"/>
        <end position="333"/>
    </location>
</feature>
<dbReference type="GO" id="GO:0008093">
    <property type="term" value="F:cytoskeletal anchor activity"/>
    <property type="evidence" value="ECO:0007669"/>
    <property type="project" value="TreeGrafter"/>
</dbReference>
<dbReference type="AlphaFoldDB" id="A0A183ARZ4"/>
<evidence type="ECO:0000313" key="8">
    <source>
        <dbReference type="WBParaSite" id="ECPE_0000976001-mRNA-1"/>
    </source>
</evidence>
<feature type="compositionally biased region" description="Polar residues" evidence="4">
    <location>
        <begin position="335"/>
        <end position="344"/>
    </location>
</feature>
<dbReference type="GO" id="GO:0005884">
    <property type="term" value="C:actin filament"/>
    <property type="evidence" value="ECO:0007669"/>
    <property type="project" value="TreeGrafter"/>
</dbReference>
<dbReference type="SUPFAM" id="SSF143575">
    <property type="entry name" value="GAS2 domain-like"/>
    <property type="match status" value="1"/>
</dbReference>
<keyword evidence="2" id="KW-0963">Cytoplasm</keyword>
<dbReference type="EMBL" id="UZAN01047866">
    <property type="protein sequence ID" value="VDP85861.1"/>
    <property type="molecule type" value="Genomic_DNA"/>
</dbReference>
<feature type="domain" description="GAR" evidence="5">
    <location>
        <begin position="142"/>
        <end position="212"/>
    </location>
</feature>
<evidence type="ECO:0000256" key="2">
    <source>
        <dbReference type="ARBA" id="ARBA00022490"/>
    </source>
</evidence>